<accession>A0A9D4HI00</accession>
<organism evidence="1 2">
    <name type="scientific">Dreissena polymorpha</name>
    <name type="common">Zebra mussel</name>
    <name type="synonym">Mytilus polymorpha</name>
    <dbReference type="NCBI Taxonomy" id="45954"/>
    <lineage>
        <taxon>Eukaryota</taxon>
        <taxon>Metazoa</taxon>
        <taxon>Spiralia</taxon>
        <taxon>Lophotrochozoa</taxon>
        <taxon>Mollusca</taxon>
        <taxon>Bivalvia</taxon>
        <taxon>Autobranchia</taxon>
        <taxon>Heteroconchia</taxon>
        <taxon>Euheterodonta</taxon>
        <taxon>Imparidentia</taxon>
        <taxon>Neoheterodontei</taxon>
        <taxon>Myida</taxon>
        <taxon>Dreissenoidea</taxon>
        <taxon>Dreissenidae</taxon>
        <taxon>Dreissena</taxon>
    </lineage>
</organism>
<gene>
    <name evidence="1" type="ORF">DPMN_060988</name>
</gene>
<sequence length="57" mass="6782">MDAEGSMFETVGRLYYQLPMFEKELYDLHVSLPCRPVRRSIARIIGRIHITTWRSQI</sequence>
<dbReference type="Proteomes" id="UP000828390">
    <property type="component" value="Unassembled WGS sequence"/>
</dbReference>
<reference evidence="1" key="1">
    <citation type="journal article" date="2019" name="bioRxiv">
        <title>The Genome of the Zebra Mussel, Dreissena polymorpha: A Resource for Invasive Species Research.</title>
        <authorList>
            <person name="McCartney M.A."/>
            <person name="Auch B."/>
            <person name="Kono T."/>
            <person name="Mallez S."/>
            <person name="Zhang Y."/>
            <person name="Obille A."/>
            <person name="Becker A."/>
            <person name="Abrahante J.E."/>
            <person name="Garbe J."/>
            <person name="Badalamenti J.P."/>
            <person name="Herman A."/>
            <person name="Mangelson H."/>
            <person name="Liachko I."/>
            <person name="Sullivan S."/>
            <person name="Sone E.D."/>
            <person name="Koren S."/>
            <person name="Silverstein K.A.T."/>
            <person name="Beckman K.B."/>
            <person name="Gohl D.M."/>
        </authorList>
    </citation>
    <scope>NUCLEOTIDE SEQUENCE</scope>
    <source>
        <strain evidence="1">Duluth1</strain>
        <tissue evidence="1">Whole animal</tissue>
    </source>
</reference>
<name>A0A9D4HI00_DREPO</name>
<comment type="caution">
    <text evidence="1">The sequence shown here is derived from an EMBL/GenBank/DDBJ whole genome shotgun (WGS) entry which is preliminary data.</text>
</comment>
<dbReference type="AlphaFoldDB" id="A0A9D4HI00"/>
<evidence type="ECO:0000313" key="2">
    <source>
        <dbReference type="Proteomes" id="UP000828390"/>
    </source>
</evidence>
<dbReference type="EMBL" id="JAIWYP010000013">
    <property type="protein sequence ID" value="KAH3718189.1"/>
    <property type="molecule type" value="Genomic_DNA"/>
</dbReference>
<evidence type="ECO:0000313" key="1">
    <source>
        <dbReference type="EMBL" id="KAH3718189.1"/>
    </source>
</evidence>
<reference evidence="1" key="2">
    <citation type="submission" date="2020-11" db="EMBL/GenBank/DDBJ databases">
        <authorList>
            <person name="McCartney M.A."/>
            <person name="Auch B."/>
            <person name="Kono T."/>
            <person name="Mallez S."/>
            <person name="Becker A."/>
            <person name="Gohl D.M."/>
            <person name="Silverstein K.A.T."/>
            <person name="Koren S."/>
            <person name="Bechman K.B."/>
            <person name="Herman A."/>
            <person name="Abrahante J.E."/>
            <person name="Garbe J."/>
        </authorList>
    </citation>
    <scope>NUCLEOTIDE SEQUENCE</scope>
    <source>
        <strain evidence="1">Duluth1</strain>
        <tissue evidence="1">Whole animal</tissue>
    </source>
</reference>
<keyword evidence="2" id="KW-1185">Reference proteome</keyword>
<proteinExistence type="predicted"/>
<protein>
    <submittedName>
        <fullName evidence="1">Uncharacterized protein</fullName>
    </submittedName>
</protein>